<dbReference type="PATRIC" id="fig|365046.3.peg.3352"/>
<evidence type="ECO:0000313" key="2">
    <source>
        <dbReference type="Proteomes" id="UP000008385"/>
    </source>
</evidence>
<reference evidence="1 2" key="2">
    <citation type="journal article" date="2011" name="PLoS ONE">
        <title>The Cyst-Dividing Bacterium Ramlibacter tataouinensis TTB310 Genome Reveals a Well-Stocked Toolbox for Adaptation to a Desert Environment.</title>
        <authorList>
            <person name="De Luca G."/>
            <person name="Barakat M."/>
            <person name="Ortet P."/>
            <person name="Fochesato S."/>
            <person name="Jourlin-Castelli C."/>
            <person name="Ansaldi M."/>
            <person name="Py B."/>
            <person name="Fichant G."/>
            <person name="Coutinho P.M."/>
            <person name="Voulhoux R."/>
            <person name="Bastien O."/>
            <person name="Marechal E."/>
            <person name="Henrissat B."/>
            <person name="Quentin Y."/>
            <person name="Noirot P."/>
            <person name="Filloux A."/>
            <person name="Mejean V."/>
            <person name="Dubow M.S."/>
            <person name="Barras F."/>
            <person name="Barbe V."/>
            <person name="Weissenbach J."/>
            <person name="Mihalcescu I."/>
            <person name="Vermeglio A."/>
            <person name="Achouak W."/>
            <person name="Heulin T."/>
        </authorList>
    </citation>
    <scope>NUCLEOTIDE SEQUENCE [LARGE SCALE GENOMIC DNA]</scope>
    <source>
        <strain evidence="2">ATCC BAA-407 / DSM 14655 / LMG 21543 / TTB310</strain>
    </source>
</reference>
<dbReference type="AlphaFoldDB" id="F5XY66"/>
<organism evidence="1 2">
    <name type="scientific">Ramlibacter tataouinensis (strain ATCC BAA-407 / DSM 14655 / LMG 21543 / TTB310)</name>
    <dbReference type="NCBI Taxonomy" id="365046"/>
    <lineage>
        <taxon>Bacteria</taxon>
        <taxon>Pseudomonadati</taxon>
        <taxon>Pseudomonadota</taxon>
        <taxon>Betaproteobacteria</taxon>
        <taxon>Burkholderiales</taxon>
        <taxon>Comamonadaceae</taxon>
        <taxon>Ramlibacter</taxon>
    </lineage>
</organism>
<dbReference type="PANTHER" id="PTHR12526">
    <property type="entry name" value="GLYCOSYLTRANSFERASE"/>
    <property type="match status" value="1"/>
</dbReference>
<dbReference type="EMBL" id="CP000245">
    <property type="protein sequence ID" value="AEG94391.1"/>
    <property type="molecule type" value="Genomic_DNA"/>
</dbReference>
<dbReference type="eggNOG" id="COG0438">
    <property type="taxonomic scope" value="Bacteria"/>
</dbReference>
<dbReference type="GO" id="GO:0016740">
    <property type="term" value="F:transferase activity"/>
    <property type="evidence" value="ECO:0007669"/>
    <property type="project" value="UniProtKB-KW"/>
</dbReference>
<protein>
    <submittedName>
        <fullName evidence="1">A-glycosyltransferase, Glycosyltransferase Family 4-like protein</fullName>
    </submittedName>
</protein>
<keyword evidence="2" id="KW-1185">Reference proteome</keyword>
<dbReference type="PANTHER" id="PTHR12526:SF630">
    <property type="entry name" value="GLYCOSYLTRANSFERASE"/>
    <property type="match status" value="1"/>
</dbReference>
<dbReference type="SUPFAM" id="SSF53756">
    <property type="entry name" value="UDP-Glycosyltransferase/glycogen phosphorylase"/>
    <property type="match status" value="1"/>
</dbReference>
<dbReference type="RefSeq" id="WP_013902622.1">
    <property type="nucleotide sequence ID" value="NC_015677.1"/>
</dbReference>
<keyword evidence="1" id="KW-0808">Transferase</keyword>
<proteinExistence type="predicted"/>
<dbReference type="KEGG" id="rta:Rta_32800"/>
<dbReference type="Pfam" id="PF13692">
    <property type="entry name" value="Glyco_trans_1_4"/>
    <property type="match status" value="1"/>
</dbReference>
<dbReference type="Proteomes" id="UP000008385">
    <property type="component" value="Chromosome"/>
</dbReference>
<name>F5XY66_RAMTT</name>
<dbReference type="HOGENOM" id="CLU_041132_2_0_4"/>
<reference evidence="2" key="1">
    <citation type="submission" date="2006-01" db="EMBL/GenBank/DDBJ databases">
        <title>Genome of the cyst-dividing bacterium Ramlibacter tataouinensis.</title>
        <authorList>
            <person name="Barakat M."/>
            <person name="Ortet P."/>
            <person name="De Luca G."/>
            <person name="Jourlin-Castelli C."/>
            <person name="Ansaldi M."/>
            <person name="Py B."/>
            <person name="Fichant G."/>
            <person name="Coutinho P."/>
            <person name="Voulhoux R."/>
            <person name="Bastien O."/>
            <person name="Roy S."/>
            <person name="Marechal E."/>
            <person name="Henrissat B."/>
            <person name="Quentin Y."/>
            <person name="Noirot P."/>
            <person name="Filloux A."/>
            <person name="Mejean V."/>
            <person name="DuBow M."/>
            <person name="Barras F."/>
            <person name="Heulin T."/>
        </authorList>
    </citation>
    <scope>NUCLEOTIDE SEQUENCE [LARGE SCALE GENOMIC DNA]</scope>
    <source>
        <strain evidence="2">ATCC BAA-407 / DSM 14655 / LMG 21543 / TTB310</strain>
    </source>
</reference>
<dbReference type="STRING" id="365046.Rta_32800"/>
<sequence length="400" mass="44582">MQTLVVFSHLRWNFVYQRPQHLLSRLAARWRVVFIEEPMLHAQEPHLERIKPCPGVQVWRPHVKGDTPGFHDDHLPVLQQMVMQAMAEENVKDYWVWFYTPMAYPLASEMTPRGVVYDCMDELAAFKNAPRQLLQRENALFKAADLVFTGGPSLYQSKRTRHPSVHCFPSSVDAKHFARNVPDHPLQAQLPHPRVGYCGVIDERVDLGMVAALADARPEWQVVMVGPVVKIDPASIPQRPNIHWLGQQSYDDLPAFISGWDVCMLPFALNEATRFISPTKTLEYMACGRPSVSTAIKDVVEPYGHVVPIVSTPEEFVAACDEILARTPELQLRHAKALAEVVARTSWDATANGMAELIAQADQENQAAKRAAAAPAVGASRPASAMLTEPLVAARRAVVG</sequence>
<dbReference type="Gene3D" id="3.40.50.2000">
    <property type="entry name" value="Glycogen Phosphorylase B"/>
    <property type="match status" value="1"/>
</dbReference>
<gene>
    <name evidence="1" type="ordered locus">Rta_32800</name>
</gene>
<accession>F5XY66</accession>
<evidence type="ECO:0000313" key="1">
    <source>
        <dbReference type="EMBL" id="AEG94391.1"/>
    </source>
</evidence>